<name>D4DAC1_TRIVH</name>
<organism evidence="2 3">
    <name type="scientific">Trichophyton verrucosum (strain HKI 0517)</name>
    <dbReference type="NCBI Taxonomy" id="663202"/>
    <lineage>
        <taxon>Eukaryota</taxon>
        <taxon>Fungi</taxon>
        <taxon>Dikarya</taxon>
        <taxon>Ascomycota</taxon>
        <taxon>Pezizomycotina</taxon>
        <taxon>Eurotiomycetes</taxon>
        <taxon>Eurotiomycetidae</taxon>
        <taxon>Onygenales</taxon>
        <taxon>Arthrodermataceae</taxon>
        <taxon>Trichophyton</taxon>
    </lineage>
</organism>
<accession>D4DAC1</accession>
<keyword evidence="1" id="KW-1133">Transmembrane helix</keyword>
<feature type="transmembrane region" description="Helical" evidence="1">
    <location>
        <begin position="23"/>
        <end position="42"/>
    </location>
</feature>
<evidence type="ECO:0000313" key="3">
    <source>
        <dbReference type="Proteomes" id="UP000008383"/>
    </source>
</evidence>
<evidence type="ECO:0000313" key="2">
    <source>
        <dbReference type="EMBL" id="EFE41202.1"/>
    </source>
</evidence>
<keyword evidence="1" id="KW-0472">Membrane</keyword>
<evidence type="ECO:0000256" key="1">
    <source>
        <dbReference type="SAM" id="Phobius"/>
    </source>
</evidence>
<keyword evidence="3" id="KW-1185">Reference proteome</keyword>
<proteinExistence type="predicted"/>
<dbReference type="RefSeq" id="XP_003021820.1">
    <property type="nucleotide sequence ID" value="XM_003021774.1"/>
</dbReference>
<gene>
    <name evidence="2" type="ORF">TRV_04068</name>
</gene>
<dbReference type="EMBL" id="ACYE01000206">
    <property type="protein sequence ID" value="EFE41202.1"/>
    <property type="molecule type" value="Genomic_DNA"/>
</dbReference>
<dbReference type="AlphaFoldDB" id="D4DAC1"/>
<dbReference type="HOGENOM" id="CLU_1571751_0_0_1"/>
<sequence>MAHGSTPMAHDVPAVLRAEDVGSIYLLTPYFLAVSISLYQGGKKKKEKEKKKRKASPMLLRLFRDAVEMMMSWSSSSSSASVLRGKRGGRSWTGERRCFAPIRRRQDIASAMCIDDYDYDADNNDGDGDGDDELGGAGRYPYYHSLHACTLTPAIEDAAIACCWRKTEEN</sequence>
<keyword evidence="1" id="KW-0812">Transmembrane</keyword>
<comment type="caution">
    <text evidence="2">The sequence shown here is derived from an EMBL/GenBank/DDBJ whole genome shotgun (WGS) entry which is preliminary data.</text>
</comment>
<reference evidence="3" key="1">
    <citation type="journal article" date="2011" name="Genome Biol.">
        <title>Comparative and functional genomics provide insights into the pathogenicity of dermatophytic fungi.</title>
        <authorList>
            <person name="Burmester A."/>
            <person name="Shelest E."/>
            <person name="Gloeckner G."/>
            <person name="Heddergott C."/>
            <person name="Schindler S."/>
            <person name="Staib P."/>
            <person name="Heidel A."/>
            <person name="Felder M."/>
            <person name="Petzold A."/>
            <person name="Szafranski K."/>
            <person name="Feuermann M."/>
            <person name="Pedruzzi I."/>
            <person name="Priebe S."/>
            <person name="Groth M."/>
            <person name="Winkler R."/>
            <person name="Li W."/>
            <person name="Kniemeyer O."/>
            <person name="Schroeckh V."/>
            <person name="Hertweck C."/>
            <person name="Hube B."/>
            <person name="White T.C."/>
            <person name="Platzer M."/>
            <person name="Guthke R."/>
            <person name="Heitman J."/>
            <person name="Woestemeyer J."/>
            <person name="Zipfel P.F."/>
            <person name="Monod M."/>
            <person name="Brakhage A.A."/>
        </authorList>
    </citation>
    <scope>NUCLEOTIDE SEQUENCE [LARGE SCALE GENOMIC DNA]</scope>
    <source>
        <strain evidence="3">HKI 0517</strain>
    </source>
</reference>
<dbReference type="KEGG" id="tve:TRV_04068"/>
<protein>
    <submittedName>
        <fullName evidence="2">Uncharacterized protein</fullName>
    </submittedName>
</protein>
<dbReference type="Proteomes" id="UP000008383">
    <property type="component" value="Unassembled WGS sequence"/>
</dbReference>
<dbReference type="GeneID" id="9578698"/>